<organism evidence="1 2">
    <name type="scientific">Neotoma lepida</name>
    <name type="common">Desert woodrat</name>
    <dbReference type="NCBI Taxonomy" id="56216"/>
    <lineage>
        <taxon>Eukaryota</taxon>
        <taxon>Metazoa</taxon>
        <taxon>Chordata</taxon>
        <taxon>Craniata</taxon>
        <taxon>Vertebrata</taxon>
        <taxon>Euteleostomi</taxon>
        <taxon>Mammalia</taxon>
        <taxon>Eutheria</taxon>
        <taxon>Euarchontoglires</taxon>
        <taxon>Glires</taxon>
        <taxon>Rodentia</taxon>
        <taxon>Myomorpha</taxon>
        <taxon>Muroidea</taxon>
        <taxon>Cricetidae</taxon>
        <taxon>Neotominae</taxon>
        <taxon>Neotoma</taxon>
    </lineage>
</organism>
<dbReference type="AlphaFoldDB" id="A0A1A6G0U4"/>
<sequence length="188" mass="21005">MRSQGLARKHTQGCTDGDIVTVGVCKPLCFNVLKATQATGTREQFQKFRGDSGQLPRTNKINDFYGNHFLSPIVNAFEHLTERALSDFLQLGMPASSRSRTKLRKFGGHASFTSLSISHDTKSGMKLIARSPQESCKNHSDKWESHRVPVSMSVTQEIKSGFFRGVTKMKSGPFFRNKRADFTALCQD</sequence>
<dbReference type="Proteomes" id="UP000092124">
    <property type="component" value="Unassembled WGS sequence"/>
</dbReference>
<dbReference type="EMBL" id="LZPO01107953">
    <property type="protein sequence ID" value="OBS59813.1"/>
    <property type="molecule type" value="Genomic_DNA"/>
</dbReference>
<evidence type="ECO:0000313" key="2">
    <source>
        <dbReference type="Proteomes" id="UP000092124"/>
    </source>
</evidence>
<evidence type="ECO:0000313" key="1">
    <source>
        <dbReference type="EMBL" id="OBS59813.1"/>
    </source>
</evidence>
<dbReference type="Gene3D" id="2.40.50.1000">
    <property type="match status" value="1"/>
</dbReference>
<accession>A0A1A6G0U4</accession>
<comment type="caution">
    <text evidence="1">The sequence shown here is derived from an EMBL/GenBank/DDBJ whole genome shotgun (WGS) entry which is preliminary data.</text>
</comment>
<name>A0A1A6G0U4_NEOLE</name>
<keyword evidence="2" id="KW-1185">Reference proteome</keyword>
<proteinExistence type="predicted"/>
<protein>
    <submittedName>
        <fullName evidence="1">Uncharacterized protein</fullName>
    </submittedName>
</protein>
<gene>
    <name evidence="1" type="ORF">A6R68_09062</name>
</gene>
<reference evidence="1 2" key="1">
    <citation type="submission" date="2016-06" db="EMBL/GenBank/DDBJ databases">
        <title>The Draft Genome Sequence and Annotation of the Desert Woodrat Neotoma lepida.</title>
        <authorList>
            <person name="Campbell M."/>
            <person name="Oakeson K.F."/>
            <person name="Yandell M."/>
            <person name="Halpert J.R."/>
            <person name="Dearing D."/>
        </authorList>
    </citation>
    <scope>NUCLEOTIDE SEQUENCE [LARGE SCALE GENOMIC DNA]</scope>
    <source>
        <strain evidence="1">417</strain>
        <tissue evidence="1">Liver</tissue>
    </source>
</reference>